<gene>
    <name evidence="4" type="primary">SH3BP2</name>
</gene>
<reference evidence="4" key="1">
    <citation type="submission" date="2025-08" db="UniProtKB">
        <authorList>
            <consortium name="RefSeq"/>
        </authorList>
    </citation>
    <scope>IDENTIFICATION</scope>
</reference>
<keyword evidence="1" id="KW-0727">SH2 domain</keyword>
<dbReference type="Gene3D" id="3.30.505.10">
    <property type="entry name" value="SH2 domain"/>
    <property type="match status" value="1"/>
</dbReference>
<feature type="domain" description="SH2" evidence="2">
    <location>
        <begin position="1"/>
        <end position="95"/>
    </location>
</feature>
<dbReference type="InterPro" id="IPR035847">
    <property type="entry name" value="SH3BP2_SH2"/>
</dbReference>
<sequence>MGIMQLLEMIFKATNPRGIPLNGLYCIRNSNTKPGKVLVVWDTLSEKVRNYRIFEQDSKVYLEGDFMFSDIGNLVEHYHTHVLPGHNYLLLQHPYGYTGPT</sequence>
<dbReference type="Proteomes" id="UP000515159">
    <property type="component" value="Chromosome 1"/>
</dbReference>
<keyword evidence="3" id="KW-1185">Reference proteome</keyword>
<dbReference type="RefSeq" id="XP_033815486.1">
    <property type="nucleotide sequence ID" value="XM_033959595.1"/>
</dbReference>
<name>A0A6P8SJK5_GEOSA</name>
<dbReference type="AlphaFoldDB" id="A0A6P8SJK5"/>
<dbReference type="PANTHER" id="PTHR15126">
    <property type="entry name" value="SH3-BINDING"/>
    <property type="match status" value="1"/>
</dbReference>
<dbReference type="KEGG" id="gsh:117367199"/>
<accession>A0A6P8SJK5</accession>
<evidence type="ECO:0000256" key="1">
    <source>
        <dbReference type="PROSITE-ProRule" id="PRU00191"/>
    </source>
</evidence>
<dbReference type="CDD" id="cd10359">
    <property type="entry name" value="SH2_SH3BP2"/>
    <property type="match status" value="1"/>
</dbReference>
<dbReference type="InterPro" id="IPR036860">
    <property type="entry name" value="SH2_dom_sf"/>
</dbReference>
<dbReference type="OrthoDB" id="10254483at2759"/>
<dbReference type="InterPro" id="IPR000980">
    <property type="entry name" value="SH2"/>
</dbReference>
<dbReference type="GO" id="GO:0007165">
    <property type="term" value="P:signal transduction"/>
    <property type="evidence" value="ECO:0007669"/>
    <property type="project" value="InterPro"/>
</dbReference>
<dbReference type="SUPFAM" id="SSF55550">
    <property type="entry name" value="SH2 domain"/>
    <property type="match status" value="1"/>
</dbReference>
<protein>
    <submittedName>
        <fullName evidence="4">SH3 domain-binding protein 2</fullName>
    </submittedName>
</protein>
<dbReference type="GO" id="GO:0017124">
    <property type="term" value="F:SH3 domain binding"/>
    <property type="evidence" value="ECO:0007669"/>
    <property type="project" value="TreeGrafter"/>
</dbReference>
<proteinExistence type="predicted"/>
<dbReference type="InterPro" id="IPR035848">
    <property type="entry name" value="SH3BP2"/>
</dbReference>
<evidence type="ECO:0000313" key="4">
    <source>
        <dbReference type="RefSeq" id="XP_033815486.1"/>
    </source>
</evidence>
<dbReference type="InParanoid" id="A0A6P8SJK5"/>
<dbReference type="GeneID" id="117367199"/>
<dbReference type="PANTHER" id="PTHR15126:SF4">
    <property type="entry name" value="SH3 DOMAIN-BINDING PROTEIN 2"/>
    <property type="match status" value="1"/>
</dbReference>
<dbReference type="Pfam" id="PF00017">
    <property type="entry name" value="SH2"/>
    <property type="match status" value="1"/>
</dbReference>
<dbReference type="CTD" id="6452"/>
<organism evidence="3 4">
    <name type="scientific">Geotrypetes seraphini</name>
    <name type="common">Gaboon caecilian</name>
    <name type="synonym">Caecilia seraphini</name>
    <dbReference type="NCBI Taxonomy" id="260995"/>
    <lineage>
        <taxon>Eukaryota</taxon>
        <taxon>Metazoa</taxon>
        <taxon>Chordata</taxon>
        <taxon>Craniata</taxon>
        <taxon>Vertebrata</taxon>
        <taxon>Euteleostomi</taxon>
        <taxon>Amphibia</taxon>
        <taxon>Gymnophiona</taxon>
        <taxon>Geotrypetes</taxon>
    </lineage>
</organism>
<dbReference type="FunFam" id="3.30.505.10:FF:000043">
    <property type="entry name" value="SH3 domain binding protein 2"/>
    <property type="match status" value="1"/>
</dbReference>
<dbReference type="PROSITE" id="PS50001">
    <property type="entry name" value="SH2"/>
    <property type="match status" value="1"/>
</dbReference>
<evidence type="ECO:0000313" key="3">
    <source>
        <dbReference type="Proteomes" id="UP000515159"/>
    </source>
</evidence>
<evidence type="ECO:0000259" key="2">
    <source>
        <dbReference type="PROSITE" id="PS50001"/>
    </source>
</evidence>